<dbReference type="EMBL" id="CP071793">
    <property type="protein sequence ID" value="QTD51151.1"/>
    <property type="molecule type" value="Genomic_DNA"/>
</dbReference>
<dbReference type="GO" id="GO:0016887">
    <property type="term" value="F:ATP hydrolysis activity"/>
    <property type="evidence" value="ECO:0007669"/>
    <property type="project" value="InterPro"/>
</dbReference>
<organism evidence="13 14">
    <name type="scientific">Sulfidibacter corallicola</name>
    <dbReference type="NCBI Taxonomy" id="2818388"/>
    <lineage>
        <taxon>Bacteria</taxon>
        <taxon>Pseudomonadati</taxon>
        <taxon>Acidobacteriota</taxon>
        <taxon>Holophagae</taxon>
        <taxon>Acanthopleuribacterales</taxon>
        <taxon>Acanthopleuribacteraceae</taxon>
        <taxon>Sulfidibacter</taxon>
    </lineage>
</organism>
<dbReference type="InterPro" id="IPR027417">
    <property type="entry name" value="P-loop_NTPase"/>
</dbReference>
<keyword evidence="5" id="KW-0813">Transport</keyword>
<evidence type="ECO:0000256" key="5">
    <source>
        <dbReference type="ARBA" id="ARBA00022927"/>
    </source>
</evidence>
<dbReference type="KEGG" id="scor:J3U87_01670"/>
<evidence type="ECO:0000259" key="11">
    <source>
        <dbReference type="PROSITE" id="PS50929"/>
    </source>
</evidence>
<dbReference type="PROSITE" id="PS50990">
    <property type="entry name" value="PEPTIDASE_C39"/>
    <property type="match status" value="1"/>
</dbReference>
<feature type="domain" description="Peptidase C39" evidence="12">
    <location>
        <begin position="12"/>
        <end position="138"/>
    </location>
</feature>
<dbReference type="GO" id="GO:0005524">
    <property type="term" value="F:ATP binding"/>
    <property type="evidence" value="ECO:0007669"/>
    <property type="project" value="UniProtKB-KW"/>
</dbReference>
<name>A0A8A4TQE3_SULCO</name>
<dbReference type="GO" id="GO:0015031">
    <property type="term" value="P:protein transport"/>
    <property type="evidence" value="ECO:0007669"/>
    <property type="project" value="UniProtKB-KW"/>
</dbReference>
<evidence type="ECO:0000256" key="8">
    <source>
        <dbReference type="ARBA" id="ARBA00043264"/>
    </source>
</evidence>
<evidence type="ECO:0000256" key="6">
    <source>
        <dbReference type="ARBA" id="ARBA00022989"/>
    </source>
</evidence>
<feature type="transmembrane region" description="Helical" evidence="9">
    <location>
        <begin position="347"/>
        <end position="371"/>
    </location>
</feature>
<dbReference type="GO" id="GO:0034040">
    <property type="term" value="F:ATPase-coupled lipid transmembrane transporter activity"/>
    <property type="evidence" value="ECO:0007669"/>
    <property type="project" value="TreeGrafter"/>
</dbReference>
<reference evidence="13" key="1">
    <citation type="submission" date="2021-03" db="EMBL/GenBank/DDBJ databases">
        <title>Acanthopleuribacteraceae sp. M133.</title>
        <authorList>
            <person name="Wang G."/>
        </authorList>
    </citation>
    <scope>NUCLEOTIDE SEQUENCE</scope>
    <source>
        <strain evidence="13">M133</strain>
    </source>
</reference>
<comment type="subcellular location">
    <subcellularLocation>
        <location evidence="1">Cell membrane</location>
        <topology evidence="1">Multi-pass membrane protein</topology>
    </subcellularLocation>
</comment>
<dbReference type="Gene3D" id="3.40.50.300">
    <property type="entry name" value="P-loop containing nucleotide triphosphate hydrolases"/>
    <property type="match status" value="1"/>
</dbReference>
<keyword evidence="8" id="KW-0080">Bacteriocin transport</keyword>
<evidence type="ECO:0000259" key="10">
    <source>
        <dbReference type="PROSITE" id="PS50893"/>
    </source>
</evidence>
<proteinExistence type="predicted"/>
<feature type="transmembrane region" description="Helical" evidence="9">
    <location>
        <begin position="447"/>
        <end position="467"/>
    </location>
</feature>
<keyword evidence="6 9" id="KW-1133">Transmembrane helix</keyword>
<evidence type="ECO:0000256" key="4">
    <source>
        <dbReference type="ARBA" id="ARBA00022840"/>
    </source>
</evidence>
<evidence type="ECO:0000256" key="1">
    <source>
        <dbReference type="ARBA" id="ARBA00004651"/>
    </source>
</evidence>
<evidence type="ECO:0000313" key="14">
    <source>
        <dbReference type="Proteomes" id="UP000663929"/>
    </source>
</evidence>
<protein>
    <submittedName>
        <fullName evidence="13">ATP-binding cassette domain-containing protein</fullName>
    </submittedName>
</protein>
<keyword evidence="2 9" id="KW-0812">Transmembrane</keyword>
<dbReference type="Gene3D" id="3.90.70.10">
    <property type="entry name" value="Cysteine proteinases"/>
    <property type="match status" value="1"/>
</dbReference>
<feature type="transmembrane region" description="Helical" evidence="9">
    <location>
        <begin position="526"/>
        <end position="547"/>
    </location>
</feature>
<accession>A0A8A4TQE3</accession>
<dbReference type="PROSITE" id="PS50929">
    <property type="entry name" value="ABC_TM1F"/>
    <property type="match status" value="1"/>
</dbReference>
<dbReference type="Pfam" id="PF00005">
    <property type="entry name" value="ABC_tran"/>
    <property type="match status" value="1"/>
</dbReference>
<dbReference type="PANTHER" id="PTHR24221">
    <property type="entry name" value="ATP-BINDING CASSETTE SUB-FAMILY B"/>
    <property type="match status" value="1"/>
</dbReference>
<evidence type="ECO:0000313" key="13">
    <source>
        <dbReference type="EMBL" id="QTD51151.1"/>
    </source>
</evidence>
<dbReference type="InterPro" id="IPR011527">
    <property type="entry name" value="ABC1_TM_dom"/>
</dbReference>
<dbReference type="GO" id="GO:0008233">
    <property type="term" value="F:peptidase activity"/>
    <property type="evidence" value="ECO:0007669"/>
    <property type="project" value="InterPro"/>
</dbReference>
<dbReference type="InterPro" id="IPR005074">
    <property type="entry name" value="Peptidase_C39"/>
</dbReference>
<keyword evidence="4 13" id="KW-0067">ATP-binding</keyword>
<evidence type="ECO:0000256" key="7">
    <source>
        <dbReference type="ARBA" id="ARBA00023136"/>
    </source>
</evidence>
<feature type="transmembrane region" description="Helical" evidence="9">
    <location>
        <begin position="423"/>
        <end position="441"/>
    </location>
</feature>
<keyword evidence="14" id="KW-1185">Reference proteome</keyword>
<dbReference type="InterPro" id="IPR003593">
    <property type="entry name" value="AAA+_ATPase"/>
</dbReference>
<feature type="transmembrane region" description="Helical" evidence="9">
    <location>
        <begin position="305"/>
        <end position="327"/>
    </location>
</feature>
<keyword evidence="7 9" id="KW-0472">Membrane</keyword>
<sequence>MTRRFLVHEVVQSSQMDCGPAALKSLLEGYGIAAGYGRLREACQTGLDGTSIDTLEEVAIQLGLEAEQMMLPEDHLLLPEADLLPALAVVYKPGGATHFTLIWRRHGPWLQIMDPATGRRWVHTRTFLPQLYIHEHRMSGTDWHAWASASKAFIYPLIARLESLGFSEDEAQMLTVRCIQESHWKPLATLDAAVRTVSALHASNALRRKKDRLAMVHELLEAENGRGQGPSLIPSTYWRVSEIEGEGDQVSMRGAVFLHVGGRRQPDETEIAPTLSPELRCAIEEPSPRVGAALFSLVRQDGMGILLVMLLILAVQSLGLITEAILLRGFMEIGQTLGLPEARVGAGLTLLVFAAALLSLQLPLAGGVLRLGRHLETRLRSAFLRKIPRLGDRYFRGRLTGDMAERNHVIHHIRQLPQLTERFVATLFHLILTTAAIIWIAPDLAPWTLAATTCAVGLPLLVFPFLAERDMKVRAHEGALSRIYLDALKGAVPIRAHGARTAISREHESLLVDWTRASYGLLDASLLARFQALPNIALTFWIVWSYLEAKPNGGALLLLVYWLMQLPHLGEQLANFVQQYPAHRNLTLRLLEPLTAPEESPAVEVPDDAPPPEPSGVAIQCRDVGVKSGGHQILHHLDLDIAAGTHVAIVGRSGAGKSSLLGLLLGWHRPETGEIRIDGNRLDDAGLARLRRASAWVDPSVAIWNRSLLDNAYYGIHGRTGLSLDQAVAQSDLLELLEKCPDGFQTELGDSGSRLSGGEGQRLRFARALLRPDVRLVLLDEAFRGLDHGKRLELLRRARQHWSGATLIYVTHDLESTLDFDRVLVVEGGTVVQDGDPNDLADRPGTFGDLLQAERLLRERLWRNPEWRHLEIADGRLRERPS</sequence>
<dbReference type="SUPFAM" id="SSF52540">
    <property type="entry name" value="P-loop containing nucleoside triphosphate hydrolases"/>
    <property type="match status" value="1"/>
</dbReference>
<dbReference type="AlphaFoldDB" id="A0A8A4TQE3"/>
<dbReference type="GO" id="GO:0005886">
    <property type="term" value="C:plasma membrane"/>
    <property type="evidence" value="ECO:0007669"/>
    <property type="project" value="UniProtKB-SubCell"/>
</dbReference>
<dbReference type="InterPro" id="IPR036640">
    <property type="entry name" value="ABC1_TM_sf"/>
</dbReference>
<dbReference type="SUPFAM" id="SSF90123">
    <property type="entry name" value="ABC transporter transmembrane region"/>
    <property type="match status" value="1"/>
</dbReference>
<dbReference type="Proteomes" id="UP000663929">
    <property type="component" value="Chromosome"/>
</dbReference>
<keyword evidence="3" id="KW-0547">Nucleotide-binding</keyword>
<dbReference type="InterPro" id="IPR003439">
    <property type="entry name" value="ABC_transporter-like_ATP-bd"/>
</dbReference>
<gene>
    <name evidence="13" type="ORF">J3U87_01670</name>
</gene>
<dbReference type="GO" id="GO:0043213">
    <property type="term" value="P:bacteriocin transport"/>
    <property type="evidence" value="ECO:0007669"/>
    <property type="project" value="UniProtKB-KW"/>
</dbReference>
<feature type="domain" description="ABC transporter" evidence="10">
    <location>
        <begin position="619"/>
        <end position="853"/>
    </location>
</feature>
<dbReference type="GO" id="GO:0140359">
    <property type="term" value="F:ABC-type transporter activity"/>
    <property type="evidence" value="ECO:0007669"/>
    <property type="project" value="InterPro"/>
</dbReference>
<dbReference type="Gene3D" id="1.20.1560.10">
    <property type="entry name" value="ABC transporter type 1, transmembrane domain"/>
    <property type="match status" value="1"/>
</dbReference>
<dbReference type="InterPro" id="IPR039421">
    <property type="entry name" value="Type_1_exporter"/>
</dbReference>
<dbReference type="RefSeq" id="WP_237381284.1">
    <property type="nucleotide sequence ID" value="NZ_CP071793.1"/>
</dbReference>
<keyword evidence="5" id="KW-0653">Protein transport</keyword>
<feature type="domain" description="ABC transmembrane type-1" evidence="11">
    <location>
        <begin position="307"/>
        <end position="540"/>
    </location>
</feature>
<dbReference type="GO" id="GO:0006508">
    <property type="term" value="P:proteolysis"/>
    <property type="evidence" value="ECO:0007669"/>
    <property type="project" value="InterPro"/>
</dbReference>
<evidence type="ECO:0000256" key="3">
    <source>
        <dbReference type="ARBA" id="ARBA00022741"/>
    </source>
</evidence>
<dbReference type="Pfam" id="PF03412">
    <property type="entry name" value="Peptidase_C39"/>
    <property type="match status" value="1"/>
</dbReference>
<evidence type="ECO:0000259" key="12">
    <source>
        <dbReference type="PROSITE" id="PS50990"/>
    </source>
</evidence>
<evidence type="ECO:0000256" key="9">
    <source>
        <dbReference type="SAM" id="Phobius"/>
    </source>
</evidence>
<evidence type="ECO:0000256" key="2">
    <source>
        <dbReference type="ARBA" id="ARBA00022692"/>
    </source>
</evidence>
<dbReference type="SMART" id="SM00382">
    <property type="entry name" value="AAA"/>
    <property type="match status" value="1"/>
</dbReference>
<dbReference type="PROSITE" id="PS50893">
    <property type="entry name" value="ABC_TRANSPORTER_2"/>
    <property type="match status" value="1"/>
</dbReference>
<dbReference type="PANTHER" id="PTHR24221:SF654">
    <property type="entry name" value="ATP-BINDING CASSETTE SUB-FAMILY B MEMBER 6"/>
    <property type="match status" value="1"/>
</dbReference>